<dbReference type="GO" id="GO:0005737">
    <property type="term" value="C:cytoplasm"/>
    <property type="evidence" value="ECO:0007669"/>
    <property type="project" value="TreeGrafter"/>
</dbReference>
<evidence type="ECO:0000256" key="3">
    <source>
        <dbReference type="SAM" id="SignalP"/>
    </source>
</evidence>
<keyword evidence="1" id="KW-0433">Leucine-rich repeat</keyword>
<keyword evidence="6" id="KW-1185">Reference proteome</keyword>
<accession>S7XP97</accession>
<comment type="caution">
    <text evidence="5">The sequence shown here is derived from an EMBL/GenBank/DDBJ whole genome shotgun (WGS) entry which is preliminary data.</text>
</comment>
<dbReference type="PANTHER" id="PTHR48051">
    <property type="match status" value="1"/>
</dbReference>
<dbReference type="Gene3D" id="3.80.10.10">
    <property type="entry name" value="Ribonuclease Inhibitor"/>
    <property type="match status" value="2"/>
</dbReference>
<evidence type="ECO:0000313" key="6">
    <source>
        <dbReference type="Proteomes" id="UP000014978"/>
    </source>
</evidence>
<dbReference type="PANTHER" id="PTHR48051:SF1">
    <property type="entry name" value="RAS SUPPRESSOR PROTEIN 1"/>
    <property type="match status" value="1"/>
</dbReference>
<dbReference type="EMBL" id="ATCN01001311">
    <property type="protein sequence ID" value="EPR77738.1"/>
    <property type="molecule type" value="Genomic_DNA"/>
</dbReference>
<feature type="domain" description="Disease resistance R13L4/SHOC-2-like LRR" evidence="4">
    <location>
        <begin position="94"/>
        <end position="198"/>
    </location>
</feature>
<feature type="chain" id="PRO_5004559516" evidence="3">
    <location>
        <begin position="21"/>
        <end position="331"/>
    </location>
</feature>
<dbReference type="InterPro" id="IPR001611">
    <property type="entry name" value="Leu-rich_rpt"/>
</dbReference>
<dbReference type="Pfam" id="PF13855">
    <property type="entry name" value="LRR_8"/>
    <property type="match status" value="1"/>
</dbReference>
<gene>
    <name evidence="5" type="ORF">SLOPH_2643</name>
</gene>
<keyword evidence="2" id="KW-0677">Repeat</keyword>
<evidence type="ECO:0000256" key="1">
    <source>
        <dbReference type="ARBA" id="ARBA00022614"/>
    </source>
</evidence>
<evidence type="ECO:0000259" key="4">
    <source>
        <dbReference type="Pfam" id="PF23598"/>
    </source>
</evidence>
<dbReference type="SUPFAM" id="SSF52058">
    <property type="entry name" value="L domain-like"/>
    <property type="match status" value="1"/>
</dbReference>
<dbReference type="OrthoDB" id="676979at2759"/>
<keyword evidence="3" id="KW-0732">Signal</keyword>
<protein>
    <submittedName>
        <fullName evidence="5">Leucine rich repeat protein</fullName>
    </submittedName>
</protein>
<dbReference type="Pfam" id="PF23598">
    <property type="entry name" value="LRR_14"/>
    <property type="match status" value="1"/>
</dbReference>
<dbReference type="InterPro" id="IPR003591">
    <property type="entry name" value="Leu-rich_rpt_typical-subtyp"/>
</dbReference>
<dbReference type="SMART" id="SM00369">
    <property type="entry name" value="LRR_TYP"/>
    <property type="match status" value="4"/>
</dbReference>
<dbReference type="Proteomes" id="UP000014978">
    <property type="component" value="Unassembled WGS sequence"/>
</dbReference>
<name>S7XP97_SPRLO</name>
<dbReference type="VEuPathDB" id="MicrosporidiaDB:SLOPH_2643"/>
<feature type="non-terminal residue" evidence="5">
    <location>
        <position position="331"/>
    </location>
</feature>
<dbReference type="InParanoid" id="S7XP97"/>
<dbReference type="AlphaFoldDB" id="S7XP97"/>
<reference evidence="6" key="1">
    <citation type="journal article" date="2013" name="PLoS Genet.">
        <title>The genome of Spraguea lophii and the basis of host-microsporidian interactions.</title>
        <authorList>
            <person name="Campbell S.E."/>
            <person name="Williams T.A."/>
            <person name="Yousuf A."/>
            <person name="Soanes D.M."/>
            <person name="Paszkiewicz K.H."/>
            <person name="Williams B.A.P."/>
        </authorList>
    </citation>
    <scope>NUCLEOTIDE SEQUENCE [LARGE SCALE GENOMIC DNA]</scope>
    <source>
        <strain evidence="6">42_110</strain>
    </source>
</reference>
<dbReference type="InterPro" id="IPR032675">
    <property type="entry name" value="LRR_dom_sf"/>
</dbReference>
<evidence type="ECO:0000313" key="5">
    <source>
        <dbReference type="EMBL" id="EPR77738.1"/>
    </source>
</evidence>
<organism evidence="5 6">
    <name type="scientific">Spraguea lophii (strain 42_110)</name>
    <name type="common">Microsporidian parasite</name>
    <dbReference type="NCBI Taxonomy" id="1358809"/>
    <lineage>
        <taxon>Eukaryota</taxon>
        <taxon>Fungi</taxon>
        <taxon>Fungi incertae sedis</taxon>
        <taxon>Microsporidia</taxon>
        <taxon>Spragueidae</taxon>
        <taxon>Spraguea</taxon>
    </lineage>
</organism>
<sequence length="331" mass="38349">MNFLLFFFIVFSNCIPRTHTITYRTNKNYEVLQNLIPNTCGKDLFRLFDEIRNKLNFSCTFTLDNYIDNKEITISQLNNKDTRTGYCIIPRLLCEITCIKRLIISTLWLATLPTEFRNLTELDYLDLSNNEFETIPESLFSLTKLKVLHFNNNKINAIAPGIIRLKGLKTLCIGGCTNLKSVNNNLFKLKNLKELNLSENILLFSTKNSVEYTTTTFEKNDNNLLIEDYKYLKTLIISHSDLDRIPSFFTNFINLEELDISQNTFNKVPEEIHLFSSLKILNISKNYITEIIIGNDLFSNLLILDLSYNEITKVSISISSLQRLETLNLNS</sequence>
<dbReference type="InterPro" id="IPR055414">
    <property type="entry name" value="LRR_R13L4/SHOC2-like"/>
</dbReference>
<evidence type="ECO:0000256" key="2">
    <source>
        <dbReference type="ARBA" id="ARBA00022737"/>
    </source>
</evidence>
<proteinExistence type="predicted"/>
<dbReference type="InterPro" id="IPR050216">
    <property type="entry name" value="LRR_domain-containing"/>
</dbReference>
<dbReference type="HOGENOM" id="CLU_000288_18_15_1"/>
<feature type="signal peptide" evidence="3">
    <location>
        <begin position="1"/>
        <end position="20"/>
    </location>
</feature>
<dbReference type="PROSITE" id="PS51450">
    <property type="entry name" value="LRR"/>
    <property type="match status" value="3"/>
</dbReference>
<dbReference type="STRING" id="1358809.S7XP97"/>